<dbReference type="Proteomes" id="UP001057998">
    <property type="component" value="Chromosome 1"/>
</dbReference>
<proteinExistence type="predicted"/>
<reference evidence="2" key="1">
    <citation type="submission" date="2022-07" db="EMBL/GenBank/DDBJ databases">
        <title>Genome sequencing of Photobacterium atrarenae GJH2-4.</title>
        <authorList>
            <person name="Park S.-J."/>
        </authorList>
    </citation>
    <scope>NUCLEOTIDE SEQUENCE</scope>
    <source>
        <strain evidence="2">GJH2-4</strain>
    </source>
</reference>
<keyword evidence="1" id="KW-0812">Transmembrane</keyword>
<evidence type="ECO:0000256" key="1">
    <source>
        <dbReference type="SAM" id="Phobius"/>
    </source>
</evidence>
<keyword evidence="1" id="KW-1133">Transmembrane helix</keyword>
<organism evidence="2 3">
    <name type="scientific">Photobacterium atrarenae</name>
    <dbReference type="NCBI Taxonomy" id="865757"/>
    <lineage>
        <taxon>Bacteria</taxon>
        <taxon>Pseudomonadati</taxon>
        <taxon>Pseudomonadota</taxon>
        <taxon>Gammaproteobacteria</taxon>
        <taxon>Vibrionales</taxon>
        <taxon>Vibrionaceae</taxon>
        <taxon>Photobacterium</taxon>
    </lineage>
</organism>
<dbReference type="RefSeq" id="WP_255388411.1">
    <property type="nucleotide sequence ID" value="NZ_CP101508.1"/>
</dbReference>
<dbReference type="InterPro" id="IPR012902">
    <property type="entry name" value="N_methyl_site"/>
</dbReference>
<dbReference type="EMBL" id="CP101508">
    <property type="protein sequence ID" value="UTV27196.1"/>
    <property type="molecule type" value="Genomic_DNA"/>
</dbReference>
<sequence>MTSEMTSRTFVMKSRKQQGFSLIEVLVSVLVISFSLVAILKLQSYVELKSEQADLQIQAVRKAEQQLMLWQNVGAEVDCHGSFSTKKELTLANLETCLIDFSPLKGKVEVETVKTGPTSGVILFKKMKVTVQWEDREGQSGSVVLLGGYSAYSPLLM</sequence>
<name>A0ABY5GDC4_9GAMM</name>
<dbReference type="Pfam" id="PF07963">
    <property type="entry name" value="N_methyl"/>
    <property type="match status" value="1"/>
</dbReference>
<feature type="transmembrane region" description="Helical" evidence="1">
    <location>
        <begin position="20"/>
        <end position="40"/>
    </location>
</feature>
<protein>
    <submittedName>
        <fullName evidence="2">Prepilin-type N-terminal cleavage/methylation domain-containing protein</fullName>
    </submittedName>
</protein>
<accession>A0ABY5GDC4</accession>
<evidence type="ECO:0000313" key="2">
    <source>
        <dbReference type="EMBL" id="UTV27196.1"/>
    </source>
</evidence>
<dbReference type="NCBIfam" id="TIGR02532">
    <property type="entry name" value="IV_pilin_GFxxxE"/>
    <property type="match status" value="1"/>
</dbReference>
<dbReference type="PROSITE" id="PS00409">
    <property type="entry name" value="PROKAR_NTER_METHYL"/>
    <property type="match status" value="1"/>
</dbReference>
<gene>
    <name evidence="2" type="ORF">NNL38_12745</name>
</gene>
<keyword evidence="1" id="KW-0472">Membrane</keyword>
<keyword evidence="3" id="KW-1185">Reference proteome</keyword>
<evidence type="ECO:0000313" key="3">
    <source>
        <dbReference type="Proteomes" id="UP001057998"/>
    </source>
</evidence>